<dbReference type="AlphaFoldDB" id="A0A7K1XWK2"/>
<evidence type="ECO:0000256" key="5">
    <source>
        <dbReference type="ARBA" id="ARBA00022694"/>
    </source>
</evidence>
<dbReference type="GO" id="GO:0046872">
    <property type="term" value="F:metal ion binding"/>
    <property type="evidence" value="ECO:0007669"/>
    <property type="project" value="UniProtKB-KW"/>
</dbReference>
<keyword evidence="4" id="KW-0963">Cytoplasm</keyword>
<protein>
    <recommendedName>
        <fullName evidence="3">tRNA threonylcarbamoyladenosine biosynthesis protein TsaE</fullName>
    </recommendedName>
    <alternativeName>
        <fullName evidence="10">t(6)A37 threonylcarbamoyladenosine biosynthesis protein TsaE</fullName>
    </alternativeName>
</protein>
<evidence type="ECO:0000256" key="7">
    <source>
        <dbReference type="ARBA" id="ARBA00022741"/>
    </source>
</evidence>
<comment type="caution">
    <text evidence="11">The sequence shown here is derived from an EMBL/GenBank/DDBJ whole genome shotgun (WGS) entry which is preliminary data.</text>
</comment>
<evidence type="ECO:0000256" key="10">
    <source>
        <dbReference type="ARBA" id="ARBA00032441"/>
    </source>
</evidence>
<dbReference type="Proteomes" id="UP000451233">
    <property type="component" value="Unassembled WGS sequence"/>
</dbReference>
<proteinExistence type="inferred from homology"/>
<gene>
    <name evidence="11" type="primary">tsaE</name>
    <name evidence="11" type="ORF">GS398_06270</name>
</gene>
<evidence type="ECO:0000256" key="4">
    <source>
        <dbReference type="ARBA" id="ARBA00022490"/>
    </source>
</evidence>
<evidence type="ECO:0000256" key="2">
    <source>
        <dbReference type="ARBA" id="ARBA00007599"/>
    </source>
</evidence>
<dbReference type="Gene3D" id="3.40.50.300">
    <property type="entry name" value="P-loop containing nucleotide triphosphate hydrolases"/>
    <property type="match status" value="1"/>
</dbReference>
<dbReference type="GO" id="GO:0005737">
    <property type="term" value="C:cytoplasm"/>
    <property type="evidence" value="ECO:0007669"/>
    <property type="project" value="UniProtKB-SubCell"/>
</dbReference>
<dbReference type="Pfam" id="PF02367">
    <property type="entry name" value="TsaE"/>
    <property type="match status" value="1"/>
</dbReference>
<keyword evidence="9" id="KW-0460">Magnesium</keyword>
<organism evidence="11 12">
    <name type="scientific">Hufsiella ginkgonis</name>
    <dbReference type="NCBI Taxonomy" id="2695274"/>
    <lineage>
        <taxon>Bacteria</taxon>
        <taxon>Pseudomonadati</taxon>
        <taxon>Bacteroidota</taxon>
        <taxon>Sphingobacteriia</taxon>
        <taxon>Sphingobacteriales</taxon>
        <taxon>Sphingobacteriaceae</taxon>
        <taxon>Hufsiella</taxon>
    </lineage>
</organism>
<dbReference type="EMBL" id="WVHS01000001">
    <property type="protein sequence ID" value="MXV14896.1"/>
    <property type="molecule type" value="Genomic_DNA"/>
</dbReference>
<dbReference type="RefSeq" id="WP_160905839.1">
    <property type="nucleotide sequence ID" value="NZ_WVHS01000001.1"/>
</dbReference>
<accession>A0A7K1XWK2</accession>
<dbReference type="GO" id="GO:0002949">
    <property type="term" value="P:tRNA threonylcarbamoyladenosine modification"/>
    <property type="evidence" value="ECO:0007669"/>
    <property type="project" value="InterPro"/>
</dbReference>
<reference evidence="11 12" key="1">
    <citation type="submission" date="2019-11" db="EMBL/GenBank/DDBJ databases">
        <title>Pedobacter sp. HMF7056 Genome sequencing and assembly.</title>
        <authorList>
            <person name="Kang H."/>
            <person name="Kim H."/>
            <person name="Joh K."/>
        </authorList>
    </citation>
    <scope>NUCLEOTIDE SEQUENCE [LARGE SCALE GENOMIC DNA]</scope>
    <source>
        <strain evidence="11 12">HMF7056</strain>
    </source>
</reference>
<evidence type="ECO:0000313" key="11">
    <source>
        <dbReference type="EMBL" id="MXV14896.1"/>
    </source>
</evidence>
<keyword evidence="12" id="KW-1185">Reference proteome</keyword>
<keyword evidence="7" id="KW-0547">Nucleotide-binding</keyword>
<dbReference type="GO" id="GO:0005524">
    <property type="term" value="F:ATP binding"/>
    <property type="evidence" value="ECO:0007669"/>
    <property type="project" value="UniProtKB-KW"/>
</dbReference>
<dbReference type="SUPFAM" id="SSF52540">
    <property type="entry name" value="P-loop containing nucleoside triphosphate hydrolases"/>
    <property type="match status" value="1"/>
</dbReference>
<sequence length="150" mass="17046">MQFIKSANFTHVFQAITTLHDLTSPAKALLRFAGDQKIFLFYGDMGAGKTTFIKTICSELAVTDRVSSPTFSIVNEYESPAGPVYHFDFYRLKRESEAMDLGFEDYLYSGNYCLIEWPEKVSGLLPQEYVEITLAHVSDQERKLTGRILP</sequence>
<keyword evidence="8" id="KW-0067">ATP-binding</keyword>
<evidence type="ECO:0000256" key="6">
    <source>
        <dbReference type="ARBA" id="ARBA00022723"/>
    </source>
</evidence>
<name>A0A7K1XWK2_9SPHI</name>
<comment type="similarity">
    <text evidence="2">Belongs to the TsaE family.</text>
</comment>
<dbReference type="PANTHER" id="PTHR33540:SF2">
    <property type="entry name" value="TRNA THREONYLCARBAMOYLADENOSINE BIOSYNTHESIS PROTEIN TSAE"/>
    <property type="match status" value="1"/>
</dbReference>
<dbReference type="InterPro" id="IPR027417">
    <property type="entry name" value="P-loop_NTPase"/>
</dbReference>
<evidence type="ECO:0000256" key="8">
    <source>
        <dbReference type="ARBA" id="ARBA00022840"/>
    </source>
</evidence>
<keyword evidence="6" id="KW-0479">Metal-binding</keyword>
<dbReference type="PANTHER" id="PTHR33540">
    <property type="entry name" value="TRNA THREONYLCARBAMOYLADENOSINE BIOSYNTHESIS PROTEIN TSAE"/>
    <property type="match status" value="1"/>
</dbReference>
<keyword evidence="11" id="KW-0808">Transferase</keyword>
<keyword evidence="5" id="KW-0819">tRNA processing</keyword>
<dbReference type="NCBIfam" id="TIGR00150">
    <property type="entry name" value="T6A_YjeE"/>
    <property type="match status" value="1"/>
</dbReference>
<evidence type="ECO:0000256" key="9">
    <source>
        <dbReference type="ARBA" id="ARBA00022842"/>
    </source>
</evidence>
<dbReference type="GO" id="GO:0016740">
    <property type="term" value="F:transferase activity"/>
    <property type="evidence" value="ECO:0007669"/>
    <property type="project" value="UniProtKB-KW"/>
</dbReference>
<evidence type="ECO:0000256" key="3">
    <source>
        <dbReference type="ARBA" id="ARBA00019010"/>
    </source>
</evidence>
<evidence type="ECO:0000256" key="1">
    <source>
        <dbReference type="ARBA" id="ARBA00004496"/>
    </source>
</evidence>
<dbReference type="InterPro" id="IPR003442">
    <property type="entry name" value="T6A_TsaE"/>
</dbReference>
<evidence type="ECO:0000313" key="12">
    <source>
        <dbReference type="Proteomes" id="UP000451233"/>
    </source>
</evidence>
<comment type="subcellular location">
    <subcellularLocation>
        <location evidence="1">Cytoplasm</location>
    </subcellularLocation>
</comment>